<evidence type="ECO:0000256" key="1">
    <source>
        <dbReference type="SAM" id="MobiDB-lite"/>
    </source>
</evidence>
<dbReference type="AlphaFoldDB" id="A0A2X0PNS2"/>
<sequence length="88" mass="9381">MLHDCSGGKVSPVTLLPAPSDGSSFGTSGDSCNGSWEVVRVKIRVSKIARIAVANSAPTKKKTARNVPEEMKDFSPKEAVVVDLVIRR</sequence>
<gene>
    <name evidence="2" type="primary">BQ5605_C047g12330</name>
    <name evidence="2" type="ORF">BQ5605_C047G12330</name>
</gene>
<keyword evidence="3" id="KW-1185">Reference proteome</keyword>
<reference evidence="2 3" key="1">
    <citation type="submission" date="2016-11" db="EMBL/GenBank/DDBJ databases">
        <authorList>
            <person name="Jaros S."/>
            <person name="Januszkiewicz K."/>
            <person name="Wedrychowicz H."/>
        </authorList>
    </citation>
    <scope>NUCLEOTIDE SEQUENCE [LARGE SCALE GENOMIC DNA]</scope>
</reference>
<dbReference type="Proteomes" id="UP000249464">
    <property type="component" value="Unassembled WGS sequence"/>
</dbReference>
<evidence type="ECO:0000313" key="2">
    <source>
        <dbReference type="EMBL" id="SGZ31193.1"/>
    </source>
</evidence>
<proteinExistence type="predicted"/>
<dbReference type="EMBL" id="FQNC01000113">
    <property type="protein sequence ID" value="SGZ31193.1"/>
    <property type="molecule type" value="Genomic_DNA"/>
</dbReference>
<accession>A0A2X0PNS2</accession>
<evidence type="ECO:0000313" key="3">
    <source>
        <dbReference type="Proteomes" id="UP000249464"/>
    </source>
</evidence>
<organism evidence="2 3">
    <name type="scientific">Microbotryum silenes-dioicae</name>
    <dbReference type="NCBI Taxonomy" id="796604"/>
    <lineage>
        <taxon>Eukaryota</taxon>
        <taxon>Fungi</taxon>
        <taxon>Dikarya</taxon>
        <taxon>Basidiomycota</taxon>
        <taxon>Pucciniomycotina</taxon>
        <taxon>Microbotryomycetes</taxon>
        <taxon>Microbotryales</taxon>
        <taxon>Microbotryaceae</taxon>
        <taxon>Microbotryum</taxon>
    </lineage>
</organism>
<name>A0A2X0PNS2_9BASI</name>
<feature type="region of interest" description="Disordered" evidence="1">
    <location>
        <begin position="1"/>
        <end position="31"/>
    </location>
</feature>
<feature type="compositionally biased region" description="Low complexity" evidence="1">
    <location>
        <begin position="20"/>
        <end position="31"/>
    </location>
</feature>
<protein>
    <submittedName>
        <fullName evidence="2">BQ5605_C047g12330 protein</fullName>
    </submittedName>
</protein>